<evidence type="ECO:0000256" key="1">
    <source>
        <dbReference type="SAM" id="Phobius"/>
    </source>
</evidence>
<organism evidence="2 3">
    <name type="scientific">Parasutterella muris</name>
    <dbReference type="NCBI Taxonomy" id="2565572"/>
    <lineage>
        <taxon>Bacteria</taxon>
        <taxon>Pseudomonadati</taxon>
        <taxon>Pseudomonadota</taxon>
        <taxon>Betaproteobacteria</taxon>
        <taxon>Burkholderiales</taxon>
        <taxon>Sutterellaceae</taxon>
        <taxon>Parasutterella</taxon>
    </lineage>
</organism>
<accession>A0A6L6YGE4</accession>
<gene>
    <name evidence="2" type="ORF">E5987_01705</name>
</gene>
<evidence type="ECO:0000313" key="2">
    <source>
        <dbReference type="EMBL" id="MVX55922.1"/>
    </source>
</evidence>
<comment type="caution">
    <text evidence="2">The sequence shown here is derived from an EMBL/GenBank/DDBJ whole genome shotgun (WGS) entry which is preliminary data.</text>
</comment>
<keyword evidence="3" id="KW-1185">Reference proteome</keyword>
<reference evidence="2 3" key="1">
    <citation type="submission" date="2019-12" db="EMBL/GenBank/DDBJ databases">
        <title>Microbes associate with the intestines of laboratory mice.</title>
        <authorList>
            <person name="Navarre W."/>
            <person name="Wong E."/>
        </authorList>
    </citation>
    <scope>NUCLEOTIDE SEQUENCE [LARGE SCALE GENOMIC DNA]</scope>
    <source>
        <strain evidence="2 3">NM82_D38</strain>
    </source>
</reference>
<proteinExistence type="predicted"/>
<dbReference type="AlphaFoldDB" id="A0A6L6YGE4"/>
<feature type="transmembrane region" description="Helical" evidence="1">
    <location>
        <begin position="110"/>
        <end position="131"/>
    </location>
</feature>
<dbReference type="Proteomes" id="UP000472580">
    <property type="component" value="Unassembled WGS sequence"/>
</dbReference>
<dbReference type="OrthoDB" id="9952735at2"/>
<keyword evidence="1" id="KW-1133">Transmembrane helix</keyword>
<feature type="transmembrane region" description="Helical" evidence="1">
    <location>
        <begin position="74"/>
        <end position="98"/>
    </location>
</feature>
<keyword evidence="1" id="KW-0812">Transmembrane</keyword>
<dbReference type="RefSeq" id="WP_160334353.1">
    <property type="nucleotide sequence ID" value="NZ_CALPCR010000010.1"/>
</dbReference>
<name>A0A6L6YGE4_9BURK</name>
<dbReference type="EMBL" id="WSRP01000003">
    <property type="protein sequence ID" value="MVX55922.1"/>
    <property type="molecule type" value="Genomic_DNA"/>
</dbReference>
<feature type="transmembrane region" description="Helical" evidence="1">
    <location>
        <begin position="40"/>
        <end position="62"/>
    </location>
</feature>
<sequence>MTQQADNTPKEEPTAAADTNKKSSILNRDFLASASVHKLFWGYLLCGSIFWLLVFYGTGMAFSYGPDTNYDAAGLCLLIVAVILYLWGFVFSVLSFRAAWRLKTQPLARYAYLFALVIYLITLFSGLFVFIHIGMMM</sequence>
<keyword evidence="1" id="KW-0472">Membrane</keyword>
<evidence type="ECO:0000313" key="3">
    <source>
        <dbReference type="Proteomes" id="UP000472580"/>
    </source>
</evidence>
<protein>
    <submittedName>
        <fullName evidence="2">Uncharacterized protein</fullName>
    </submittedName>
</protein>